<dbReference type="InterPro" id="IPR028082">
    <property type="entry name" value="Peripla_BP_I"/>
</dbReference>
<dbReference type="SUPFAM" id="SSF47413">
    <property type="entry name" value="lambda repressor-like DNA-binding domains"/>
    <property type="match status" value="1"/>
</dbReference>
<evidence type="ECO:0000256" key="2">
    <source>
        <dbReference type="ARBA" id="ARBA00023125"/>
    </source>
</evidence>
<dbReference type="InterPro" id="IPR046335">
    <property type="entry name" value="LacI/GalR-like_sensor"/>
</dbReference>
<proteinExistence type="predicted"/>
<dbReference type="Pfam" id="PF13377">
    <property type="entry name" value="Peripla_BP_3"/>
    <property type="match status" value="1"/>
</dbReference>
<evidence type="ECO:0000313" key="5">
    <source>
        <dbReference type="EMBL" id="GAA2225438.1"/>
    </source>
</evidence>
<keyword evidence="1" id="KW-0805">Transcription regulation</keyword>
<sequence length="337" mass="35749">MARSTIGDVARLAGVSTATVSRVLTGSVPVSAQLREKVNAAATALDYTVNTTARALRRDRTLSVGMVVPDLSNPFFTLLVDGVERRLQGLGLTLHLCSSGGDPATEAARIRSLQQSQVEVLVVAAAHVEQSGPVLREAMRRTPVVQLDQFADGVDGDWIGVDERLGMRLVLEHLAEQGARTAAYIGGQPHDSSARVRFEAARSEAAAFGIRLEADERLLGAFSSGWGDRAARLLVEAGLPDAVVCGADVVALGVLQGFDALGVRVPDDVLVTGFDDIPLSAHPRLSITTVRQPLDRLAELAVEAVEEIVDGAPERHPHRIAVAPELVVRSSSMRSPS</sequence>
<comment type="caution">
    <text evidence="5">The sequence shown here is derived from an EMBL/GenBank/DDBJ whole genome shotgun (WGS) entry which is preliminary data.</text>
</comment>
<dbReference type="CDD" id="cd06267">
    <property type="entry name" value="PBP1_LacI_sugar_binding-like"/>
    <property type="match status" value="1"/>
</dbReference>
<name>A0ABN3D9X7_9MICO</name>
<gene>
    <name evidence="5" type="ORF">GCM10009851_06510</name>
</gene>
<dbReference type="Gene3D" id="1.10.260.40">
    <property type="entry name" value="lambda repressor-like DNA-binding domains"/>
    <property type="match status" value="1"/>
</dbReference>
<dbReference type="EMBL" id="BAAAQY010000002">
    <property type="protein sequence ID" value="GAA2225438.1"/>
    <property type="molecule type" value="Genomic_DNA"/>
</dbReference>
<evidence type="ECO:0000259" key="4">
    <source>
        <dbReference type="PROSITE" id="PS50932"/>
    </source>
</evidence>
<dbReference type="RefSeq" id="WP_259478403.1">
    <property type="nucleotide sequence ID" value="NZ_BAAAQY010000002.1"/>
</dbReference>
<dbReference type="Pfam" id="PF00356">
    <property type="entry name" value="LacI"/>
    <property type="match status" value="1"/>
</dbReference>
<dbReference type="PROSITE" id="PS00356">
    <property type="entry name" value="HTH_LACI_1"/>
    <property type="match status" value="1"/>
</dbReference>
<keyword evidence="3" id="KW-0804">Transcription</keyword>
<accession>A0ABN3D9X7</accession>
<dbReference type="Proteomes" id="UP001500929">
    <property type="component" value="Unassembled WGS sequence"/>
</dbReference>
<evidence type="ECO:0000313" key="6">
    <source>
        <dbReference type="Proteomes" id="UP001500929"/>
    </source>
</evidence>
<dbReference type="Gene3D" id="3.40.50.2300">
    <property type="match status" value="2"/>
</dbReference>
<keyword evidence="6" id="KW-1185">Reference proteome</keyword>
<dbReference type="SUPFAM" id="SSF53822">
    <property type="entry name" value="Periplasmic binding protein-like I"/>
    <property type="match status" value="1"/>
</dbReference>
<dbReference type="PROSITE" id="PS50932">
    <property type="entry name" value="HTH_LACI_2"/>
    <property type="match status" value="1"/>
</dbReference>
<dbReference type="InterPro" id="IPR000843">
    <property type="entry name" value="HTH_LacI"/>
</dbReference>
<dbReference type="SMART" id="SM00354">
    <property type="entry name" value="HTH_LACI"/>
    <property type="match status" value="1"/>
</dbReference>
<protein>
    <submittedName>
        <fullName evidence="5">Substrate-binding domain-containing protein</fullName>
    </submittedName>
</protein>
<evidence type="ECO:0000256" key="1">
    <source>
        <dbReference type="ARBA" id="ARBA00023015"/>
    </source>
</evidence>
<reference evidence="5 6" key="1">
    <citation type="journal article" date="2019" name="Int. J. Syst. Evol. Microbiol.">
        <title>The Global Catalogue of Microorganisms (GCM) 10K type strain sequencing project: providing services to taxonomists for standard genome sequencing and annotation.</title>
        <authorList>
            <consortium name="The Broad Institute Genomics Platform"/>
            <consortium name="The Broad Institute Genome Sequencing Center for Infectious Disease"/>
            <person name="Wu L."/>
            <person name="Ma J."/>
        </authorList>
    </citation>
    <scope>NUCLEOTIDE SEQUENCE [LARGE SCALE GENOMIC DNA]</scope>
    <source>
        <strain evidence="5 6">JCM 16117</strain>
    </source>
</reference>
<evidence type="ECO:0000256" key="3">
    <source>
        <dbReference type="ARBA" id="ARBA00023163"/>
    </source>
</evidence>
<organism evidence="5 6">
    <name type="scientific">Herbiconiux moechotypicola</name>
    <dbReference type="NCBI Taxonomy" id="637393"/>
    <lineage>
        <taxon>Bacteria</taxon>
        <taxon>Bacillati</taxon>
        <taxon>Actinomycetota</taxon>
        <taxon>Actinomycetes</taxon>
        <taxon>Micrococcales</taxon>
        <taxon>Microbacteriaceae</taxon>
        <taxon>Herbiconiux</taxon>
    </lineage>
</organism>
<dbReference type="PRINTS" id="PR00036">
    <property type="entry name" value="HTHLACI"/>
</dbReference>
<dbReference type="CDD" id="cd01392">
    <property type="entry name" value="HTH_LacI"/>
    <property type="match status" value="1"/>
</dbReference>
<dbReference type="InterPro" id="IPR010982">
    <property type="entry name" value="Lambda_DNA-bd_dom_sf"/>
</dbReference>
<dbReference type="PANTHER" id="PTHR30146">
    <property type="entry name" value="LACI-RELATED TRANSCRIPTIONAL REPRESSOR"/>
    <property type="match status" value="1"/>
</dbReference>
<keyword evidence="2" id="KW-0238">DNA-binding</keyword>
<feature type="domain" description="HTH lacI-type" evidence="4">
    <location>
        <begin position="4"/>
        <end position="58"/>
    </location>
</feature>
<dbReference type="PANTHER" id="PTHR30146:SF138">
    <property type="entry name" value="TRANSCRIPTIONAL REGULATORY PROTEIN"/>
    <property type="match status" value="1"/>
</dbReference>